<feature type="domain" description="Cell morphogenesis protein N-terminal" evidence="2">
    <location>
        <begin position="350"/>
        <end position="914"/>
    </location>
</feature>
<proteinExistence type="predicted"/>
<protein>
    <submittedName>
        <fullName evidence="4">Cell morphogenesis protein PAG1</fullName>
    </submittedName>
</protein>
<dbReference type="PANTHER" id="PTHR12295:SF30">
    <property type="entry name" value="PROTEIN FURRY"/>
    <property type="match status" value="1"/>
</dbReference>
<evidence type="ECO:0000256" key="1">
    <source>
        <dbReference type="SAM" id="MobiDB-lite"/>
    </source>
</evidence>
<dbReference type="PANTHER" id="PTHR12295">
    <property type="entry name" value="FURRY-RELATED"/>
    <property type="match status" value="1"/>
</dbReference>
<feature type="region of interest" description="Disordered" evidence="1">
    <location>
        <begin position="2209"/>
        <end position="2231"/>
    </location>
</feature>
<sequence length="2231" mass="232261">MDDEGQVVIPDLDDAEWFADAALAPPPPLQSPGAWSASDGRASPADDARRRTPVAGADAARAGAALDYFATPPRTTERTPTTPFSFPVKKSSFASLRAAIKGQATHDAASPEDTRRAAPRIDGAAAGLAQVTGLARPARWHAKSASQASVGADADLSLGSASLRSPSRAARTPRHARGGSHFSELSLEAGSMSPNSLSGPPPLPTSDTLPSLLDATYDATYDEASELGDGAGVRAGALLDAVPRVAAGVRTPLAFALEQVLRRFVSAADEALVAVMHTAGDTDALHALFPTRGHAAHFDAMLEALGHVARHSSPLVIESLLAPAGGMRRRGSDASAAPPLAGDESPLARRRALAVTYLACRALQRAVPERAGAEADAVCTDALITTLFQLLHLCSMDRAHERAPLPQLQASLQQQCFDTVARLLGAVSRVRLAAVGDQFVQILRQSSAVSASRDHELLTEAAILGMRYLHLAVYPMEAFEEGAELVAALAQFYAHSHGYRIKRAFARVLCALIGPVASTASAERHHPTWHSAVHTLLPKAQQMAARTRYWSVAQPLWTAALCAAPPEVLLAQWTPCLDAAGAHLRDRGTRPLVLQCAAQLLHTYLFHGHEGTNATHRRLDAFFAQFLAPQRGGIAPSDAHLVPNVAMLHYVLFRQPEYGRELVLELLRQPVFQDRAVVHQPELLQPTRMRIAIRAVARTRARLAAGDAPPFPADAAALAAEAGAEAGDALAPAAEAAYAAYAELIGQIALIADYQVKGVNVFDARVAIGKGSVPPALPGDRSALDREQYVVRTHVGGAFTVVYAREQQAYLDLLRACFDAWPACLSPALALPTVLTTLFRAQYSAEPALQRASAAALVRIARQSTARALGVVEAYMRWALRQDGFVWELVPHAELVLPKMTQTVGLFLDLLDAWWTQRRYDAESNAALDTLDEIEGCAVYLLCVPSVALRQQAVTLLRLLAVLHDERAPRPLPDAPRRTIHLLERARGVYLAPEHAELSVSQRARVARWDADAPLTALCTAADAGAQALWQHALPALLEAFAAQMPASATAFYTHVLARVKALDARLAPRTRAGVTPFARGCWRTYTAALCATTALDTPDVPRADVVPLLVPYLASDDAELRDAAAHALGHTQPPVYVALLAALHAAARPAHEETRLTPARVHTARVVFATAPRMPDAAADARVARLVGAWVHDTRTFLQARAGLPTVELCALRRYFAATVGHYSRALGAEAPRHLPSTLRVELFAMLYDWHSVQDAQRLAAQLSAAAEQCADARQKERVIVQQRHELHLLAAHAARAMAALCAAPLVDAPHTPFAVPTLVAWVRARLAGADAPARAVGAHALRALLEHNGAHAALLDAVVAQSFEDLGAREASRTFLAVLAPCYAAGAVRLADATALALALAHLGHADAAVRAHAVAMLEAAAARLGARAHLAPHAVRATSPHPAVYLAAQRALADALAAHVAPAPVADALVRHLAHVPRAALDAVLRALAPWARGAASGAAAPARLAQLAALTHAHGAAHPLAVRALWTHAVGAADGARAAEYALHLALALGSVDGIVLAQRIVACVDDARAGASMLALLATRLRPDAVPPEAVGDATAAAAAHLAPLAPLQAAHGAPLALAPPLVALLLLSECVCADARVLATHAPVLLHALCVHLDGLAPALHAPLAAAADQVLRGVAEAAAACARDGGDDVPAARVAAALAAALHALHGALHAAHATDALVDALCALATPLRPALRDAWAAEALHWATACAAAPAAQRSLHVLRALRAPLAPPTLAALLTCLAESAGAHGDPPCDAYTHELLTTLHALATGAHALPDAVDGALYAAAAAAASTPSEDAFACVVALLDTLLDRRAAREAPRGLLRTLLRGLRSAALCDATFALLARVAALPAAADAPETPAVVLAAALPWAMQACDMRTAGSLRTADARAADPACVAALGEALAHAFEDAARADLARVAHSIARARFRSADELARQAAAGLAAACVRDAPLGAALLVQLGDLLFCEREWVCRQTLLAIAALLDALHAQQADGAVRALGARVLDPVLALLATPLAPLALDVLDAPAFADGGALDAAEGAGDDELFGPPSASGWGVAHPPRAAAATRTALAAVAHAYDAALGGASPGVRAVDAEELGTLASQLDDLASYFGQDDAGDGGAPAPHTEHVAKILARSTYRTRDSVLFAAAPPPLDAVLTGLYGEGALDADRSGGSSASSGASAAVRSDVGM</sequence>
<feature type="region of interest" description="Disordered" evidence="1">
    <location>
        <begin position="189"/>
        <end position="211"/>
    </location>
</feature>
<dbReference type="GO" id="GO:0000902">
    <property type="term" value="P:cell morphogenesis"/>
    <property type="evidence" value="ECO:0007669"/>
    <property type="project" value="InterPro"/>
</dbReference>
<feature type="domain" description="Cell morphogenesis protein C-terminal" evidence="3">
    <location>
        <begin position="1864"/>
        <end position="2068"/>
    </location>
</feature>
<accession>A0AAF0DWJ8</accession>
<organism evidence="4 5">
    <name type="scientific">Malassezia obtusa</name>
    <dbReference type="NCBI Taxonomy" id="76774"/>
    <lineage>
        <taxon>Eukaryota</taxon>
        <taxon>Fungi</taxon>
        <taxon>Dikarya</taxon>
        <taxon>Basidiomycota</taxon>
        <taxon>Ustilaginomycotina</taxon>
        <taxon>Malasseziomycetes</taxon>
        <taxon>Malasseziales</taxon>
        <taxon>Malasseziaceae</taxon>
        <taxon>Malassezia</taxon>
    </lineage>
</organism>
<evidence type="ECO:0000259" key="2">
    <source>
        <dbReference type="Pfam" id="PF14222"/>
    </source>
</evidence>
<dbReference type="Proteomes" id="UP001214603">
    <property type="component" value="Chromosome 1"/>
</dbReference>
<evidence type="ECO:0000313" key="4">
    <source>
        <dbReference type="EMBL" id="WFD01868.1"/>
    </source>
</evidence>
<evidence type="ECO:0000313" key="5">
    <source>
        <dbReference type="Proteomes" id="UP001214603"/>
    </source>
</evidence>
<feature type="region of interest" description="Disordered" evidence="1">
    <location>
        <begin position="18"/>
        <end position="87"/>
    </location>
</feature>
<evidence type="ECO:0000259" key="3">
    <source>
        <dbReference type="Pfam" id="PF14225"/>
    </source>
</evidence>
<dbReference type="InterPro" id="IPR025614">
    <property type="entry name" value="Cell_morpho_N"/>
</dbReference>
<dbReference type="EMBL" id="CP119934">
    <property type="protein sequence ID" value="WFD01868.1"/>
    <property type="molecule type" value="Genomic_DNA"/>
</dbReference>
<reference evidence="4" key="1">
    <citation type="submission" date="2023-03" db="EMBL/GenBank/DDBJ databases">
        <title>Mating type loci evolution in Malassezia.</title>
        <authorList>
            <person name="Coelho M.A."/>
        </authorList>
    </citation>
    <scope>NUCLEOTIDE SEQUENCE</scope>
    <source>
        <strain evidence="4">CBS 7876</strain>
    </source>
</reference>
<dbReference type="InterPro" id="IPR016024">
    <property type="entry name" value="ARM-type_fold"/>
</dbReference>
<dbReference type="SUPFAM" id="SSF48371">
    <property type="entry name" value="ARM repeat"/>
    <property type="match status" value="1"/>
</dbReference>
<dbReference type="InterPro" id="IPR039867">
    <property type="entry name" value="Furry/Tao3/Mor2"/>
</dbReference>
<keyword evidence="5" id="KW-1185">Reference proteome</keyword>
<dbReference type="InterPro" id="IPR025481">
    <property type="entry name" value="Cell_Morphogen_C"/>
</dbReference>
<dbReference type="GO" id="GO:0005938">
    <property type="term" value="C:cell cortex"/>
    <property type="evidence" value="ECO:0007669"/>
    <property type="project" value="TreeGrafter"/>
</dbReference>
<dbReference type="Pfam" id="PF14225">
    <property type="entry name" value="MOR2-PAG1_C"/>
    <property type="match status" value="1"/>
</dbReference>
<name>A0AAF0DWJ8_9BASI</name>
<dbReference type="Pfam" id="PF14222">
    <property type="entry name" value="MOR2-PAG1_N"/>
    <property type="match status" value="1"/>
</dbReference>
<dbReference type="GO" id="GO:0030427">
    <property type="term" value="C:site of polarized growth"/>
    <property type="evidence" value="ECO:0007669"/>
    <property type="project" value="TreeGrafter"/>
</dbReference>
<feature type="compositionally biased region" description="Low complexity" evidence="1">
    <location>
        <begin position="2212"/>
        <end position="2231"/>
    </location>
</feature>
<feature type="compositionally biased region" description="Low complexity" evidence="1">
    <location>
        <begin position="55"/>
        <end position="83"/>
    </location>
</feature>
<gene>
    <name evidence="4" type="primary">TAO3</name>
    <name evidence="4" type="ORF">MOBT1_000548</name>
</gene>